<proteinExistence type="predicted"/>
<organism evidence="1 2">
    <name type="scientific">Aphanomyces astaci</name>
    <name type="common">Crayfish plague agent</name>
    <dbReference type="NCBI Taxonomy" id="112090"/>
    <lineage>
        <taxon>Eukaryota</taxon>
        <taxon>Sar</taxon>
        <taxon>Stramenopiles</taxon>
        <taxon>Oomycota</taxon>
        <taxon>Saprolegniomycetes</taxon>
        <taxon>Saprolegniales</taxon>
        <taxon>Verrucalvaceae</taxon>
        <taxon>Aphanomyces</taxon>
    </lineage>
</organism>
<reference evidence="1 2" key="1">
    <citation type="submission" date="2019-06" db="EMBL/GenBank/DDBJ databases">
        <title>Genomics analysis of Aphanomyces spp. identifies a new class of oomycete effector associated with host adaptation.</title>
        <authorList>
            <person name="Gaulin E."/>
        </authorList>
    </citation>
    <scope>NUCLEOTIDE SEQUENCE [LARGE SCALE GENOMIC DNA]</scope>
    <source>
        <strain evidence="1 2">E</strain>
    </source>
</reference>
<dbReference type="Proteomes" id="UP000469452">
    <property type="component" value="Unassembled WGS sequence"/>
</dbReference>
<evidence type="ECO:0008006" key="3">
    <source>
        <dbReference type="Google" id="ProtNLM"/>
    </source>
</evidence>
<dbReference type="EMBL" id="VJMI01002992">
    <property type="protein sequence ID" value="KAF0774868.1"/>
    <property type="molecule type" value="Genomic_DNA"/>
</dbReference>
<dbReference type="VEuPathDB" id="FungiDB:H257_12122"/>
<protein>
    <recommendedName>
        <fullName evidence="3">B-block binding subunit of TFIIIC domain-containing protein</fullName>
    </recommendedName>
</protein>
<feature type="non-terminal residue" evidence="1">
    <location>
        <position position="1"/>
    </location>
</feature>
<name>A0A6A5ACH8_APHAT</name>
<feature type="non-terminal residue" evidence="1">
    <location>
        <position position="182"/>
    </location>
</feature>
<comment type="caution">
    <text evidence="1">The sequence shown here is derived from an EMBL/GenBank/DDBJ whole genome shotgun (WGS) entry which is preliminary data.</text>
</comment>
<dbReference type="AlphaFoldDB" id="A0A6A5ACH8"/>
<gene>
    <name evidence="1" type="ORF">AaE_001432</name>
</gene>
<sequence length="182" mass="20004">RPALIKGGTEFAFPLQTTMGAAEYLYRLVEAASPEGISIPEIKDICGNPDNKWVYKKMQHMLIHHKIASQKIMGDRGVIHNFSVAPTVQPGAAPFVSNGVGVGRYSSLRQSIKNSGHSLVGDVFLERQAFLVDQIKALSIVSVGLLRRTLCAHENRRGTHGIDGRTIMRLLQPLIDAKSVEY</sequence>
<accession>A0A6A5ACH8</accession>
<evidence type="ECO:0000313" key="1">
    <source>
        <dbReference type="EMBL" id="KAF0774868.1"/>
    </source>
</evidence>
<evidence type="ECO:0000313" key="2">
    <source>
        <dbReference type="Proteomes" id="UP000469452"/>
    </source>
</evidence>